<dbReference type="EMBL" id="CAKXZS010000037">
    <property type="protein sequence ID" value="CAH2405977.1"/>
    <property type="molecule type" value="Genomic_DNA"/>
</dbReference>
<comment type="caution">
    <text evidence="3">The sequence shown here is derived from an EMBL/GenBank/DDBJ whole genome shotgun (WGS) entry which is preliminary data.</text>
</comment>
<evidence type="ECO:0000313" key="4">
    <source>
        <dbReference type="Proteomes" id="UP001152604"/>
    </source>
</evidence>
<proteinExistence type="predicted"/>
<accession>A0ABN8K998</accession>
<protein>
    <submittedName>
        <fullName evidence="3">Phage tail protein</fullName>
    </submittedName>
</protein>
<evidence type="ECO:0000256" key="1">
    <source>
        <dbReference type="SAM" id="MobiDB-lite"/>
    </source>
</evidence>
<feature type="region of interest" description="Disordered" evidence="1">
    <location>
        <begin position="1"/>
        <end position="105"/>
    </location>
</feature>
<name>A0ABN8K998_9HYPH</name>
<sequence length="496" mass="49768">MVKTPKMRHSKSRREPVTIELEPGAVSRVAEEDAANGRTDEAKAEEAANASQPEAPEEPVHADQTDIEPWEHAEAAPPAGSEQPAEGGAKSPEGPKPTYPASSEASAKRAFDYSFDDASAEDASAKAGAADVPKDPTGNEDMAAQPRRGGINGIAAGIIGGVIALAAAGGLQFAGLLGAPGAGDLSSGGVSLDGVNSEIAALKSEIAGLKDTARNNDASAKVDGLSSALDQVKTDVAALKSAIEQGGAGDTAGLAALSDKVRQIETAVAALGQTGNTAPVDLGPLNGKLAGLDAAVKSAGETAKAQDGRVAALEQSVSQLSSKVEAQAGQPKVALAIAASALKAALDRGAPFAAELETFAAISPDAPEIAALRPYAETGVPTRADIATEMPAAASAMVAASEPVDQNAGFLQNLLSSAQSLVKVRPIGAVEGVGAPETVARMEVAVTQGDYAKALNEYDTLPEAVKAAGADFAGKLKARIEVEKQVDALIASAMKA</sequence>
<keyword evidence="2" id="KW-1133">Transmembrane helix</keyword>
<feature type="region of interest" description="Disordered" evidence="1">
    <location>
        <begin position="122"/>
        <end position="141"/>
    </location>
</feature>
<feature type="transmembrane region" description="Helical" evidence="2">
    <location>
        <begin position="154"/>
        <end position="177"/>
    </location>
</feature>
<gene>
    <name evidence="3" type="ORF">MES4922_420011</name>
</gene>
<feature type="compositionally biased region" description="Low complexity" evidence="1">
    <location>
        <begin position="122"/>
        <end position="131"/>
    </location>
</feature>
<reference evidence="3" key="1">
    <citation type="submission" date="2022-03" db="EMBL/GenBank/DDBJ databases">
        <authorList>
            <person name="Brunel B."/>
        </authorList>
    </citation>
    <scope>NUCLEOTIDE SEQUENCE</scope>
    <source>
        <strain evidence="3">STM4922sample</strain>
    </source>
</reference>
<keyword evidence="2" id="KW-0812">Transmembrane</keyword>
<dbReference type="RefSeq" id="WP_254027408.1">
    <property type="nucleotide sequence ID" value="NZ_CAKXZS010000037.1"/>
</dbReference>
<evidence type="ECO:0000256" key="2">
    <source>
        <dbReference type="SAM" id="Phobius"/>
    </source>
</evidence>
<feature type="compositionally biased region" description="Basic and acidic residues" evidence="1">
    <location>
        <begin position="58"/>
        <end position="74"/>
    </location>
</feature>
<evidence type="ECO:0000313" key="3">
    <source>
        <dbReference type="EMBL" id="CAH2405977.1"/>
    </source>
</evidence>
<feature type="compositionally biased region" description="Basic residues" evidence="1">
    <location>
        <begin position="1"/>
        <end position="12"/>
    </location>
</feature>
<keyword evidence="2" id="KW-0472">Membrane</keyword>
<dbReference type="Gene3D" id="1.10.287.1490">
    <property type="match status" value="1"/>
</dbReference>
<keyword evidence="4" id="KW-1185">Reference proteome</keyword>
<dbReference type="Proteomes" id="UP001152604">
    <property type="component" value="Unassembled WGS sequence"/>
</dbReference>
<organism evidence="3 4">
    <name type="scientific">Mesorhizobium ventifaucium</name>
    <dbReference type="NCBI Taxonomy" id="666020"/>
    <lineage>
        <taxon>Bacteria</taxon>
        <taxon>Pseudomonadati</taxon>
        <taxon>Pseudomonadota</taxon>
        <taxon>Alphaproteobacteria</taxon>
        <taxon>Hyphomicrobiales</taxon>
        <taxon>Phyllobacteriaceae</taxon>
        <taxon>Mesorhizobium</taxon>
    </lineage>
</organism>